<reference evidence="2 3" key="1">
    <citation type="submission" date="2024-10" db="EMBL/GenBank/DDBJ databases">
        <title>Updated reference genomes for cyclostephanoid diatoms.</title>
        <authorList>
            <person name="Roberts W.R."/>
            <person name="Alverson A.J."/>
        </authorList>
    </citation>
    <scope>NUCLEOTIDE SEQUENCE [LARGE SCALE GENOMIC DNA]</scope>
    <source>
        <strain evidence="2 3">AJA010-31</strain>
    </source>
</reference>
<evidence type="ECO:0000313" key="3">
    <source>
        <dbReference type="Proteomes" id="UP001530400"/>
    </source>
</evidence>
<evidence type="ECO:0000313" key="2">
    <source>
        <dbReference type="EMBL" id="KAL3778155.1"/>
    </source>
</evidence>
<evidence type="ECO:0000256" key="1">
    <source>
        <dbReference type="SAM" id="MobiDB-lite"/>
    </source>
</evidence>
<proteinExistence type="predicted"/>
<sequence length="158" mass="18116">MADDSTEGGLARRRKRQRLDRVDRVSRDDNARSHPSWGGSRGYDRFQRQDLVDAYQNGMPIPIRMLCSIQRWIRNGIDALRMTGNKGSYNLSGEDLFLLVLYKLIWPHSINVECIAFIANNSTEGRIYTEKDVSKALVDLGYTLYKESNIYCGVSSLY</sequence>
<keyword evidence="3" id="KW-1185">Reference proteome</keyword>
<feature type="compositionally biased region" description="Basic and acidic residues" evidence="1">
    <location>
        <begin position="19"/>
        <end position="32"/>
    </location>
</feature>
<organism evidence="2 3">
    <name type="scientific">Cyclotella atomus</name>
    <dbReference type="NCBI Taxonomy" id="382360"/>
    <lineage>
        <taxon>Eukaryota</taxon>
        <taxon>Sar</taxon>
        <taxon>Stramenopiles</taxon>
        <taxon>Ochrophyta</taxon>
        <taxon>Bacillariophyta</taxon>
        <taxon>Coscinodiscophyceae</taxon>
        <taxon>Thalassiosirophycidae</taxon>
        <taxon>Stephanodiscales</taxon>
        <taxon>Stephanodiscaceae</taxon>
        <taxon>Cyclotella</taxon>
    </lineage>
</organism>
<protein>
    <submittedName>
        <fullName evidence="2">Uncharacterized protein</fullName>
    </submittedName>
</protein>
<comment type="caution">
    <text evidence="2">The sequence shown here is derived from an EMBL/GenBank/DDBJ whole genome shotgun (WGS) entry which is preliminary data.</text>
</comment>
<dbReference type="EMBL" id="JALLPJ020001002">
    <property type="protein sequence ID" value="KAL3778155.1"/>
    <property type="molecule type" value="Genomic_DNA"/>
</dbReference>
<dbReference type="AlphaFoldDB" id="A0ABD3NVN1"/>
<dbReference type="Proteomes" id="UP001530400">
    <property type="component" value="Unassembled WGS sequence"/>
</dbReference>
<feature type="region of interest" description="Disordered" evidence="1">
    <location>
        <begin position="1"/>
        <end position="41"/>
    </location>
</feature>
<name>A0ABD3NVN1_9STRA</name>
<gene>
    <name evidence="2" type="ORF">ACHAWO_006992</name>
</gene>
<accession>A0ABD3NVN1</accession>